<feature type="domain" description="Predicted 3'-5' exonuclease PolB-like" evidence="1">
    <location>
        <begin position="51"/>
        <end position="266"/>
    </location>
</feature>
<dbReference type="SUPFAM" id="SSF53098">
    <property type="entry name" value="Ribonuclease H-like"/>
    <property type="match status" value="1"/>
</dbReference>
<protein>
    <submittedName>
        <fullName evidence="2">Putative 3'-5' exonuclease similar to PolB exonuclease domain</fullName>
    </submittedName>
</protein>
<dbReference type="GO" id="GO:0003676">
    <property type="term" value="F:nucleic acid binding"/>
    <property type="evidence" value="ECO:0007669"/>
    <property type="project" value="InterPro"/>
</dbReference>
<proteinExistence type="predicted"/>
<dbReference type="InterPro" id="IPR036397">
    <property type="entry name" value="RNaseH_sf"/>
</dbReference>
<keyword evidence="2" id="KW-0269">Exonuclease</keyword>
<dbReference type="RefSeq" id="WP_132937748.1">
    <property type="nucleotide sequence ID" value="NZ_CP119676.1"/>
</dbReference>
<dbReference type="AlphaFoldDB" id="A0A4R3JGK3"/>
<gene>
    <name evidence="2" type="ORF">EDD55_101360</name>
</gene>
<organism evidence="2 3">
    <name type="scientific">Varunaivibrio sulfuroxidans</name>
    <dbReference type="NCBI Taxonomy" id="1773489"/>
    <lineage>
        <taxon>Bacteria</taxon>
        <taxon>Pseudomonadati</taxon>
        <taxon>Pseudomonadota</taxon>
        <taxon>Alphaproteobacteria</taxon>
        <taxon>Rhodospirillales</taxon>
        <taxon>Magnetovibrionaceae</taxon>
        <taxon>Varunaivibrio</taxon>
    </lineage>
</organism>
<reference evidence="2 3" key="1">
    <citation type="submission" date="2019-03" db="EMBL/GenBank/DDBJ databases">
        <title>Genomic Encyclopedia of Type Strains, Phase IV (KMG-IV): sequencing the most valuable type-strain genomes for metagenomic binning, comparative biology and taxonomic classification.</title>
        <authorList>
            <person name="Goeker M."/>
        </authorList>
    </citation>
    <scope>NUCLEOTIDE SEQUENCE [LARGE SCALE GENOMIC DNA]</scope>
    <source>
        <strain evidence="2 3">DSM 101688</strain>
    </source>
</reference>
<dbReference type="Gene3D" id="3.30.420.10">
    <property type="entry name" value="Ribonuclease H-like superfamily/Ribonuclease H"/>
    <property type="match status" value="1"/>
</dbReference>
<dbReference type="GO" id="GO:0004527">
    <property type="term" value="F:exonuclease activity"/>
    <property type="evidence" value="ECO:0007669"/>
    <property type="project" value="UniProtKB-KW"/>
</dbReference>
<keyword evidence="2" id="KW-0378">Hydrolase</keyword>
<evidence type="ECO:0000313" key="2">
    <source>
        <dbReference type="EMBL" id="TCS65027.1"/>
    </source>
</evidence>
<dbReference type="InterPro" id="IPR019288">
    <property type="entry name" value="3'-5'_exonuclease_PolB-like"/>
</dbReference>
<dbReference type="Proteomes" id="UP000295304">
    <property type="component" value="Unassembled WGS sequence"/>
</dbReference>
<dbReference type="OrthoDB" id="13288at2"/>
<evidence type="ECO:0000259" key="1">
    <source>
        <dbReference type="Pfam" id="PF10108"/>
    </source>
</evidence>
<dbReference type="EMBL" id="SLZW01000001">
    <property type="protein sequence ID" value="TCS65027.1"/>
    <property type="molecule type" value="Genomic_DNA"/>
</dbReference>
<dbReference type="Pfam" id="PF10108">
    <property type="entry name" value="DNA_pol_B_exo2"/>
    <property type="match status" value="1"/>
</dbReference>
<comment type="caution">
    <text evidence="2">The sequence shown here is derived from an EMBL/GenBank/DDBJ whole genome shotgun (WGS) entry which is preliminary data.</text>
</comment>
<name>A0A4R3JGK3_9PROT</name>
<keyword evidence="3" id="KW-1185">Reference proteome</keyword>
<dbReference type="CDD" id="cd05782">
    <property type="entry name" value="DNA_polB_like1_exo"/>
    <property type="match status" value="1"/>
</dbReference>
<keyword evidence="2" id="KW-0540">Nuclease</keyword>
<accession>A0A4R3JGK3</accession>
<sequence length="277" mass="30886">MHHQSLFVFDIETVPDTDAVPNLTGFAEADVVARRAELERYHLEITQGKNAFARQPFHKVVAISFLHAEIERAGEREVYYLKELRSGGAEASSEKDLIKGFFGFIDRHRPRLVSFNGRGFDIPVLKYRAMKHGVSAHTFATLGDKWASYGARYATDWHCDLLEVMSDFGASARIRLNEAAAVMGFPGKIGVDGAMVAPMYDEGRLGEIRDYCESDVLNTYLVYLRQRLFTGAIDADGYNRAVADIIALIEAEGEARPHLGEFMAAWGVASGDRFLLD</sequence>
<dbReference type="InterPro" id="IPR012337">
    <property type="entry name" value="RNaseH-like_sf"/>
</dbReference>
<evidence type="ECO:0000313" key="3">
    <source>
        <dbReference type="Proteomes" id="UP000295304"/>
    </source>
</evidence>